<dbReference type="GO" id="GO:0005886">
    <property type="term" value="C:plasma membrane"/>
    <property type="evidence" value="ECO:0007669"/>
    <property type="project" value="UniProtKB-SubCell"/>
</dbReference>
<comment type="caution">
    <text evidence="10">The sequence shown here is derived from an EMBL/GenBank/DDBJ whole genome shotgun (WGS) entry which is preliminary data.</text>
</comment>
<dbReference type="GO" id="GO:0005254">
    <property type="term" value="F:chloride channel activity"/>
    <property type="evidence" value="ECO:0007669"/>
    <property type="project" value="InterPro"/>
</dbReference>
<keyword evidence="3" id="KW-1003">Cell membrane</keyword>
<evidence type="ECO:0000256" key="2">
    <source>
        <dbReference type="ARBA" id="ARBA00022448"/>
    </source>
</evidence>
<evidence type="ECO:0000256" key="8">
    <source>
        <dbReference type="SAM" id="MobiDB-lite"/>
    </source>
</evidence>
<keyword evidence="6" id="KW-0406">Ion transport</keyword>
<feature type="region of interest" description="Disordered" evidence="8">
    <location>
        <begin position="193"/>
        <end position="230"/>
    </location>
</feature>
<proteinExistence type="predicted"/>
<organism evidence="10 11">
    <name type="scientific">Orchesella cincta</name>
    <name type="common">Springtail</name>
    <name type="synonym">Podura cincta</name>
    <dbReference type="NCBI Taxonomy" id="48709"/>
    <lineage>
        <taxon>Eukaryota</taxon>
        <taxon>Metazoa</taxon>
        <taxon>Ecdysozoa</taxon>
        <taxon>Arthropoda</taxon>
        <taxon>Hexapoda</taxon>
        <taxon>Collembola</taxon>
        <taxon>Entomobryomorpha</taxon>
        <taxon>Entomobryoidea</taxon>
        <taxon>Orchesellidae</taxon>
        <taxon>Orchesellinae</taxon>
        <taxon>Orchesella</taxon>
    </lineage>
</organism>
<dbReference type="Pfam" id="PF25539">
    <property type="entry name" value="Bestrophin_2"/>
    <property type="match status" value="1"/>
</dbReference>
<evidence type="ECO:0000313" key="11">
    <source>
        <dbReference type="Proteomes" id="UP000094527"/>
    </source>
</evidence>
<dbReference type="InterPro" id="IPR044669">
    <property type="entry name" value="YneE/VCCN1/2-like"/>
</dbReference>
<dbReference type="STRING" id="48709.A0A1D2M4D2"/>
<dbReference type="AlphaFoldDB" id="A0A1D2M4D2"/>
<sequence>MLLEKSGCIEPENDHKKQQSSKHDIKAKYEDGFPPNIPLELSYYIASYIEDLLTILVECLEGLRDSSTPIPLAYSCHLTHVTWLFILALPFQLIGPLNWFAIPAVMLASFAILGIFGIGWEIQSPFGYDDNDMPMDDFCRVLHKEILTIISHPMPKAESWLLSSDNHPLQPYIHLPASDLITLKEDELRSLLSKVGPGSGNETNSDFKSVTVPEAESEELRPMISTPSKN</sequence>
<evidence type="ECO:0000256" key="3">
    <source>
        <dbReference type="ARBA" id="ARBA00022475"/>
    </source>
</evidence>
<accession>A0A1D2M4D2</accession>
<evidence type="ECO:0000256" key="4">
    <source>
        <dbReference type="ARBA" id="ARBA00022692"/>
    </source>
</evidence>
<keyword evidence="2" id="KW-0813">Transport</keyword>
<dbReference type="OrthoDB" id="1368at2759"/>
<evidence type="ECO:0000256" key="7">
    <source>
        <dbReference type="ARBA" id="ARBA00023136"/>
    </source>
</evidence>
<dbReference type="Proteomes" id="UP000094527">
    <property type="component" value="Unassembled WGS sequence"/>
</dbReference>
<feature type="transmembrane region" description="Helical" evidence="9">
    <location>
        <begin position="72"/>
        <end position="94"/>
    </location>
</feature>
<feature type="transmembrane region" description="Helical" evidence="9">
    <location>
        <begin position="100"/>
        <end position="120"/>
    </location>
</feature>
<keyword evidence="4 9" id="KW-0812">Transmembrane</keyword>
<gene>
    <name evidence="10" type="ORF">Ocin01_18911</name>
</gene>
<keyword evidence="11" id="KW-1185">Reference proteome</keyword>
<dbReference type="PANTHER" id="PTHR33281:SF19">
    <property type="entry name" value="VOLTAGE-DEPENDENT ANION CHANNEL-FORMING PROTEIN YNEE"/>
    <property type="match status" value="1"/>
</dbReference>
<protein>
    <submittedName>
        <fullName evidence="10">Uncharacterized protein</fullName>
    </submittedName>
</protein>
<dbReference type="PANTHER" id="PTHR33281">
    <property type="entry name" value="UPF0187 PROTEIN YNEE"/>
    <property type="match status" value="1"/>
</dbReference>
<evidence type="ECO:0000256" key="9">
    <source>
        <dbReference type="SAM" id="Phobius"/>
    </source>
</evidence>
<keyword evidence="7 9" id="KW-0472">Membrane</keyword>
<evidence type="ECO:0000256" key="5">
    <source>
        <dbReference type="ARBA" id="ARBA00022989"/>
    </source>
</evidence>
<evidence type="ECO:0000256" key="1">
    <source>
        <dbReference type="ARBA" id="ARBA00004651"/>
    </source>
</evidence>
<evidence type="ECO:0000313" key="10">
    <source>
        <dbReference type="EMBL" id="ODM87771.1"/>
    </source>
</evidence>
<dbReference type="EMBL" id="LJIJ01004717">
    <property type="protein sequence ID" value="ODM87771.1"/>
    <property type="molecule type" value="Genomic_DNA"/>
</dbReference>
<reference evidence="10 11" key="1">
    <citation type="journal article" date="2016" name="Genome Biol. Evol.">
        <title>Gene Family Evolution Reflects Adaptation to Soil Environmental Stressors in the Genome of the Collembolan Orchesella cincta.</title>
        <authorList>
            <person name="Faddeeva-Vakhrusheva A."/>
            <person name="Derks M.F."/>
            <person name="Anvar S.Y."/>
            <person name="Agamennone V."/>
            <person name="Suring W."/>
            <person name="Smit S."/>
            <person name="van Straalen N.M."/>
            <person name="Roelofs D."/>
        </authorList>
    </citation>
    <scope>NUCLEOTIDE SEQUENCE [LARGE SCALE GENOMIC DNA]</scope>
    <source>
        <tissue evidence="10">Mixed pool</tissue>
    </source>
</reference>
<name>A0A1D2M4D2_ORCCI</name>
<evidence type="ECO:0000256" key="6">
    <source>
        <dbReference type="ARBA" id="ARBA00023065"/>
    </source>
</evidence>
<comment type="subcellular location">
    <subcellularLocation>
        <location evidence="1">Cell membrane</location>
        <topology evidence="1">Multi-pass membrane protein</topology>
    </subcellularLocation>
</comment>
<keyword evidence="5 9" id="KW-1133">Transmembrane helix</keyword>